<dbReference type="EMBL" id="CM001886">
    <property type="protein sequence ID" value="EOY17319.1"/>
    <property type="molecule type" value="Genomic_DNA"/>
</dbReference>
<gene>
    <name evidence="2" type="ORF">TCM_036482</name>
</gene>
<protein>
    <submittedName>
        <fullName evidence="2">Uncharacterized protein</fullName>
    </submittedName>
</protein>
<dbReference type="AlphaFoldDB" id="A0A061FS19"/>
<evidence type="ECO:0000313" key="3">
    <source>
        <dbReference type="Proteomes" id="UP000026915"/>
    </source>
</evidence>
<proteinExistence type="predicted"/>
<evidence type="ECO:0000313" key="2">
    <source>
        <dbReference type="EMBL" id="EOY17319.1"/>
    </source>
</evidence>
<accession>A0A061FS19</accession>
<organism evidence="2 3">
    <name type="scientific">Theobroma cacao</name>
    <name type="common">Cacao</name>
    <name type="synonym">Cocoa</name>
    <dbReference type="NCBI Taxonomy" id="3641"/>
    <lineage>
        <taxon>Eukaryota</taxon>
        <taxon>Viridiplantae</taxon>
        <taxon>Streptophyta</taxon>
        <taxon>Embryophyta</taxon>
        <taxon>Tracheophyta</taxon>
        <taxon>Spermatophyta</taxon>
        <taxon>Magnoliopsida</taxon>
        <taxon>eudicotyledons</taxon>
        <taxon>Gunneridae</taxon>
        <taxon>Pentapetalae</taxon>
        <taxon>rosids</taxon>
        <taxon>malvids</taxon>
        <taxon>Malvales</taxon>
        <taxon>Malvaceae</taxon>
        <taxon>Byttnerioideae</taxon>
        <taxon>Theobroma</taxon>
    </lineage>
</organism>
<keyword evidence="3" id="KW-1185">Reference proteome</keyword>
<feature type="region of interest" description="Disordered" evidence="1">
    <location>
        <begin position="52"/>
        <end position="71"/>
    </location>
</feature>
<dbReference type="Proteomes" id="UP000026915">
    <property type="component" value="Chromosome 8"/>
</dbReference>
<dbReference type="Gramene" id="EOY17319">
    <property type="protein sequence ID" value="EOY17319"/>
    <property type="gene ID" value="TCM_036482"/>
</dbReference>
<name>A0A061FS19_THECC</name>
<dbReference type="InParanoid" id="A0A061FS19"/>
<dbReference type="HOGENOM" id="CLU_1491631_0_0_1"/>
<evidence type="ECO:0000256" key="1">
    <source>
        <dbReference type="SAM" id="MobiDB-lite"/>
    </source>
</evidence>
<sequence length="181" mass="20103">MEKWRLDYATILVEVRSLQDIFPFMPIEANGKGFLVRDSIKEVLSCEAISRCNETPSDTSDEGDRGLDKSNLGVEGAIESTKGRAKDVQLRGKEVVCTKKNGNGQNMMERKNDGRYCSATAQISSDDDEDADEGSVDINKENELIFEMSNLMGLEFVKGIEEVLCYVTGMKEGMTEKAHSK</sequence>
<reference evidence="2 3" key="1">
    <citation type="journal article" date="2013" name="Genome Biol.">
        <title>The genome sequence of the most widely cultivated cacao type and its use to identify candidate genes regulating pod color.</title>
        <authorList>
            <person name="Motamayor J.C."/>
            <person name="Mockaitis K."/>
            <person name="Schmutz J."/>
            <person name="Haiminen N."/>
            <person name="Iii D.L."/>
            <person name="Cornejo O."/>
            <person name="Findley S.D."/>
            <person name="Zheng P."/>
            <person name="Utro F."/>
            <person name="Royaert S."/>
            <person name="Saski C."/>
            <person name="Jenkins J."/>
            <person name="Podicheti R."/>
            <person name="Zhao M."/>
            <person name="Scheffler B.E."/>
            <person name="Stack J.C."/>
            <person name="Feltus F.A."/>
            <person name="Mustiga G.M."/>
            <person name="Amores F."/>
            <person name="Phillips W."/>
            <person name="Marelli J.P."/>
            <person name="May G.D."/>
            <person name="Shapiro H."/>
            <person name="Ma J."/>
            <person name="Bustamante C.D."/>
            <person name="Schnell R.J."/>
            <person name="Main D."/>
            <person name="Gilbert D."/>
            <person name="Parida L."/>
            <person name="Kuhn D.N."/>
        </authorList>
    </citation>
    <scope>NUCLEOTIDE SEQUENCE [LARGE SCALE GENOMIC DNA]</scope>
    <source>
        <strain evidence="3">cv. Matina 1-6</strain>
    </source>
</reference>